<sequence>MLFRALNYQIFPEPRDLLAAVLEIQDRWQLEVNKLMRRVIQLAAKGTPAFPKTTHHRRPGHPPRARCQWPPILQGAREMTLSPRKIILARVSDACWI</sequence>
<accession>A0A5B7ILV0</accession>
<dbReference type="AlphaFoldDB" id="A0A5B7ILV0"/>
<evidence type="ECO:0000313" key="1">
    <source>
        <dbReference type="EMBL" id="MPC82647.1"/>
    </source>
</evidence>
<reference evidence="1 2" key="1">
    <citation type="submission" date="2019-05" db="EMBL/GenBank/DDBJ databases">
        <title>Another draft genome of Portunus trituberculatus and its Hox gene families provides insights of decapod evolution.</title>
        <authorList>
            <person name="Jeong J.-H."/>
            <person name="Song I."/>
            <person name="Kim S."/>
            <person name="Choi T."/>
            <person name="Kim D."/>
            <person name="Ryu S."/>
            <person name="Kim W."/>
        </authorList>
    </citation>
    <scope>NUCLEOTIDE SEQUENCE [LARGE SCALE GENOMIC DNA]</scope>
    <source>
        <tissue evidence="1">Muscle</tissue>
    </source>
</reference>
<evidence type="ECO:0000313" key="2">
    <source>
        <dbReference type="Proteomes" id="UP000324222"/>
    </source>
</evidence>
<name>A0A5B7ILV0_PORTR</name>
<dbReference type="Proteomes" id="UP000324222">
    <property type="component" value="Unassembled WGS sequence"/>
</dbReference>
<keyword evidence="2" id="KW-1185">Reference proteome</keyword>
<gene>
    <name evidence="1" type="ORF">E2C01_077322</name>
</gene>
<organism evidence="1 2">
    <name type="scientific">Portunus trituberculatus</name>
    <name type="common">Swimming crab</name>
    <name type="synonym">Neptunus trituberculatus</name>
    <dbReference type="NCBI Taxonomy" id="210409"/>
    <lineage>
        <taxon>Eukaryota</taxon>
        <taxon>Metazoa</taxon>
        <taxon>Ecdysozoa</taxon>
        <taxon>Arthropoda</taxon>
        <taxon>Crustacea</taxon>
        <taxon>Multicrustacea</taxon>
        <taxon>Malacostraca</taxon>
        <taxon>Eumalacostraca</taxon>
        <taxon>Eucarida</taxon>
        <taxon>Decapoda</taxon>
        <taxon>Pleocyemata</taxon>
        <taxon>Brachyura</taxon>
        <taxon>Eubrachyura</taxon>
        <taxon>Portunoidea</taxon>
        <taxon>Portunidae</taxon>
        <taxon>Portuninae</taxon>
        <taxon>Portunus</taxon>
    </lineage>
</organism>
<proteinExistence type="predicted"/>
<protein>
    <submittedName>
        <fullName evidence="1">Uncharacterized protein</fullName>
    </submittedName>
</protein>
<comment type="caution">
    <text evidence="1">The sequence shown here is derived from an EMBL/GenBank/DDBJ whole genome shotgun (WGS) entry which is preliminary data.</text>
</comment>
<dbReference type="EMBL" id="VSRR010060365">
    <property type="protein sequence ID" value="MPC82647.1"/>
    <property type="molecule type" value="Genomic_DNA"/>
</dbReference>